<evidence type="ECO:0000313" key="3">
    <source>
        <dbReference type="Proteomes" id="UP000321049"/>
    </source>
</evidence>
<proteinExistence type="predicted"/>
<dbReference type="Proteomes" id="UP000321049">
    <property type="component" value="Unassembled WGS sequence"/>
</dbReference>
<keyword evidence="3" id="KW-1185">Reference proteome</keyword>
<dbReference type="OrthoDB" id="4829696at2"/>
<reference evidence="2 3" key="1">
    <citation type="submission" date="2019-07" db="EMBL/GenBank/DDBJ databases">
        <title>Whole genome shotgun sequence of Cellulomonas terrae NBRC 100819.</title>
        <authorList>
            <person name="Hosoyama A."/>
            <person name="Uohara A."/>
            <person name="Ohji S."/>
            <person name="Ichikawa N."/>
        </authorList>
    </citation>
    <scope>NUCLEOTIDE SEQUENCE [LARGE SCALE GENOMIC DNA]</scope>
    <source>
        <strain evidence="2 3">NBRC 100819</strain>
    </source>
</reference>
<dbReference type="AlphaFoldDB" id="A0A511JQV5"/>
<comment type="caution">
    <text evidence="2">The sequence shown here is derived from an EMBL/GenBank/DDBJ whole genome shotgun (WGS) entry which is preliminary data.</text>
</comment>
<protein>
    <submittedName>
        <fullName evidence="2">Uncharacterized protein</fullName>
    </submittedName>
</protein>
<dbReference type="EMBL" id="BJWH01000038">
    <property type="protein sequence ID" value="GEM00418.1"/>
    <property type="molecule type" value="Genomic_DNA"/>
</dbReference>
<organism evidence="2 3">
    <name type="scientific">Cellulomonas terrae</name>
    <dbReference type="NCBI Taxonomy" id="311234"/>
    <lineage>
        <taxon>Bacteria</taxon>
        <taxon>Bacillati</taxon>
        <taxon>Actinomycetota</taxon>
        <taxon>Actinomycetes</taxon>
        <taxon>Micrococcales</taxon>
        <taxon>Cellulomonadaceae</taxon>
        <taxon>Cellulomonas</taxon>
    </lineage>
</organism>
<feature type="region of interest" description="Disordered" evidence="1">
    <location>
        <begin position="47"/>
        <end position="67"/>
    </location>
</feature>
<evidence type="ECO:0000313" key="2">
    <source>
        <dbReference type="EMBL" id="GEM00418.1"/>
    </source>
</evidence>
<sequence length="67" mass="7145">MTEHDATPPVPEDTQPVRDLLAEHVPLALIVDLATPEATSAEILEAEGLPDEAWWEKDPKTSDGGGA</sequence>
<dbReference type="RefSeq" id="WP_146848007.1">
    <property type="nucleotide sequence ID" value="NZ_BJWH01000038.1"/>
</dbReference>
<gene>
    <name evidence="2" type="ORF">CTE05_39640</name>
</gene>
<evidence type="ECO:0000256" key="1">
    <source>
        <dbReference type="SAM" id="MobiDB-lite"/>
    </source>
</evidence>
<name>A0A511JQV5_9CELL</name>
<accession>A0A511JQV5</accession>